<name>C0NPI1_AJECG</name>
<feature type="compositionally biased region" description="Low complexity" evidence="1">
    <location>
        <begin position="62"/>
        <end position="103"/>
    </location>
</feature>
<feature type="region of interest" description="Disordered" evidence="1">
    <location>
        <begin position="40"/>
        <end position="103"/>
    </location>
</feature>
<keyword evidence="3" id="KW-1185">Reference proteome</keyword>
<dbReference type="Proteomes" id="UP000001631">
    <property type="component" value="Unassembled WGS sequence"/>
</dbReference>
<dbReference type="InParanoid" id="C0NPI1"/>
<dbReference type="HOGENOM" id="CLU_2292518_0_0_1"/>
<dbReference type="RefSeq" id="XP_045287322.1">
    <property type="nucleotide sequence ID" value="XM_045432110.1"/>
</dbReference>
<dbReference type="AlphaFoldDB" id="C0NPI1"/>
<organism evidence="2 3">
    <name type="scientific">Ajellomyces capsulatus (strain G186AR / H82 / ATCC MYA-2454 / RMSCC 2432)</name>
    <name type="common">Darling's disease fungus</name>
    <name type="synonym">Histoplasma capsulatum</name>
    <dbReference type="NCBI Taxonomy" id="447093"/>
    <lineage>
        <taxon>Eukaryota</taxon>
        <taxon>Fungi</taxon>
        <taxon>Dikarya</taxon>
        <taxon>Ascomycota</taxon>
        <taxon>Pezizomycotina</taxon>
        <taxon>Eurotiomycetes</taxon>
        <taxon>Eurotiomycetidae</taxon>
        <taxon>Onygenales</taxon>
        <taxon>Ajellomycetaceae</taxon>
        <taxon>Histoplasma</taxon>
    </lineage>
</organism>
<accession>C0NPI1</accession>
<gene>
    <name evidence="2" type="ORF">HCBG_05061</name>
</gene>
<evidence type="ECO:0000313" key="2">
    <source>
        <dbReference type="EMBL" id="EEH06841.1"/>
    </source>
</evidence>
<evidence type="ECO:0000313" key="3">
    <source>
        <dbReference type="Proteomes" id="UP000001631"/>
    </source>
</evidence>
<evidence type="ECO:0000256" key="1">
    <source>
        <dbReference type="SAM" id="MobiDB-lite"/>
    </source>
</evidence>
<sequence>MPFQPSKFTELLDTEKLQQHTFSDADVRLEDILAVEAARAASTPRRAMVGRSLTSIPPPSQAASTSRRAMMNRSRSTTSSSSVSSSLSLSSSSSSSGSRTNFASQTKLAFRKIAFPSR</sequence>
<dbReference type="GeneID" id="69038077"/>
<proteinExistence type="predicted"/>
<protein>
    <submittedName>
        <fullName evidence="2">Uncharacterized protein</fullName>
    </submittedName>
</protein>
<dbReference type="EMBL" id="GG663368">
    <property type="protein sequence ID" value="EEH06841.1"/>
    <property type="molecule type" value="Genomic_DNA"/>
</dbReference>
<reference evidence="2" key="1">
    <citation type="submission" date="2009-02" db="EMBL/GenBank/DDBJ databases">
        <title>The Genome Sequence of Ajellomyces capsulatus strain G186AR.</title>
        <authorList>
            <consortium name="The Broad Institute Genome Sequencing Platform"/>
            <person name="Champion M."/>
            <person name="Cuomo C."/>
            <person name="Ma L.-J."/>
            <person name="Henn M.R."/>
            <person name="Sil A."/>
            <person name="Goldman B."/>
            <person name="Young S.K."/>
            <person name="Kodira C.D."/>
            <person name="Zeng Q."/>
            <person name="Koehrsen M."/>
            <person name="Alvarado L."/>
            <person name="Berlin A."/>
            <person name="Borenstein D."/>
            <person name="Chen Z."/>
            <person name="Engels R."/>
            <person name="Freedman E."/>
            <person name="Gellesch M."/>
            <person name="Goldberg J."/>
            <person name="Griggs A."/>
            <person name="Gujja S."/>
            <person name="Heiman D."/>
            <person name="Hepburn T."/>
            <person name="Howarth C."/>
            <person name="Jen D."/>
            <person name="Larson L."/>
            <person name="Lewis B."/>
            <person name="Mehta T."/>
            <person name="Park D."/>
            <person name="Pearson M."/>
            <person name="Roberts A."/>
            <person name="Saif S."/>
            <person name="Shea T."/>
            <person name="Shenoy N."/>
            <person name="Sisk P."/>
            <person name="Stolte C."/>
            <person name="Sykes S."/>
            <person name="Walk T."/>
            <person name="White J."/>
            <person name="Yandava C."/>
            <person name="Klein B."/>
            <person name="McEwen J.G."/>
            <person name="Puccia R."/>
            <person name="Goldman G.H."/>
            <person name="Felipe M.S."/>
            <person name="Nino-Vega G."/>
            <person name="San-Blas G."/>
            <person name="Taylor J."/>
            <person name="Mendoza L."/>
            <person name="Galagan J."/>
            <person name="Nusbaum C."/>
            <person name="Birren B."/>
        </authorList>
    </citation>
    <scope>NUCLEOTIDE SEQUENCE</scope>
    <source>
        <strain evidence="2">G186AR</strain>
    </source>
</reference>